<dbReference type="GO" id="GO:0042597">
    <property type="term" value="C:periplasmic space"/>
    <property type="evidence" value="ECO:0007669"/>
    <property type="project" value="UniProtKB-ARBA"/>
</dbReference>
<dbReference type="GO" id="GO:0043190">
    <property type="term" value="C:ATP-binding cassette (ABC) transporter complex"/>
    <property type="evidence" value="ECO:0007669"/>
    <property type="project" value="InterPro"/>
</dbReference>
<dbReference type="EMBL" id="SLWS01000002">
    <property type="protein sequence ID" value="TCO62903.1"/>
    <property type="molecule type" value="Genomic_DNA"/>
</dbReference>
<keyword evidence="4" id="KW-1185">Reference proteome</keyword>
<evidence type="ECO:0000313" key="3">
    <source>
        <dbReference type="EMBL" id="TCO62903.1"/>
    </source>
</evidence>
<dbReference type="GO" id="GO:1904680">
    <property type="term" value="F:peptide transmembrane transporter activity"/>
    <property type="evidence" value="ECO:0007669"/>
    <property type="project" value="TreeGrafter"/>
</dbReference>
<dbReference type="Pfam" id="PF00496">
    <property type="entry name" value="SBP_bac_5"/>
    <property type="match status" value="1"/>
</dbReference>
<evidence type="ECO:0000256" key="1">
    <source>
        <dbReference type="SAM" id="MobiDB-lite"/>
    </source>
</evidence>
<dbReference type="Proteomes" id="UP000295680">
    <property type="component" value="Unassembled WGS sequence"/>
</dbReference>
<organism evidence="3 4">
    <name type="scientific">Actinocrispum wychmicini</name>
    <dbReference type="NCBI Taxonomy" id="1213861"/>
    <lineage>
        <taxon>Bacteria</taxon>
        <taxon>Bacillati</taxon>
        <taxon>Actinomycetota</taxon>
        <taxon>Actinomycetes</taxon>
        <taxon>Pseudonocardiales</taxon>
        <taxon>Pseudonocardiaceae</taxon>
        <taxon>Actinocrispum</taxon>
    </lineage>
</organism>
<dbReference type="PANTHER" id="PTHR30290">
    <property type="entry name" value="PERIPLASMIC BINDING COMPONENT OF ABC TRANSPORTER"/>
    <property type="match status" value="1"/>
</dbReference>
<dbReference type="SUPFAM" id="SSF53850">
    <property type="entry name" value="Periplasmic binding protein-like II"/>
    <property type="match status" value="1"/>
</dbReference>
<dbReference type="Gene3D" id="3.40.190.10">
    <property type="entry name" value="Periplasmic binding protein-like II"/>
    <property type="match status" value="1"/>
</dbReference>
<comment type="caution">
    <text evidence="3">The sequence shown here is derived from an EMBL/GenBank/DDBJ whole genome shotgun (WGS) entry which is preliminary data.</text>
</comment>
<feature type="compositionally biased region" description="Basic and acidic residues" evidence="1">
    <location>
        <begin position="1"/>
        <end position="11"/>
    </location>
</feature>
<evidence type="ECO:0000313" key="4">
    <source>
        <dbReference type="Proteomes" id="UP000295680"/>
    </source>
</evidence>
<dbReference type="RefSeq" id="WP_132115010.1">
    <property type="nucleotide sequence ID" value="NZ_SLWS01000002.1"/>
</dbReference>
<dbReference type="InterPro" id="IPR030678">
    <property type="entry name" value="Peptide/Ni-bd"/>
</dbReference>
<name>A0A4R2JRL5_9PSEU</name>
<dbReference type="PIRSF" id="PIRSF002741">
    <property type="entry name" value="MppA"/>
    <property type="match status" value="1"/>
</dbReference>
<dbReference type="PANTHER" id="PTHR30290:SF83">
    <property type="entry name" value="ABC TRANSPORTER SUBSTRATE-BINDING PROTEIN"/>
    <property type="match status" value="1"/>
</dbReference>
<reference evidence="3 4" key="1">
    <citation type="submission" date="2019-03" db="EMBL/GenBank/DDBJ databases">
        <title>Genomic Encyclopedia of Type Strains, Phase IV (KMG-IV): sequencing the most valuable type-strain genomes for metagenomic binning, comparative biology and taxonomic classification.</title>
        <authorList>
            <person name="Goeker M."/>
        </authorList>
    </citation>
    <scope>NUCLEOTIDE SEQUENCE [LARGE SCALE GENOMIC DNA]</scope>
    <source>
        <strain evidence="3 4">DSM 45934</strain>
    </source>
</reference>
<dbReference type="Gene3D" id="3.10.105.10">
    <property type="entry name" value="Dipeptide-binding Protein, Domain 3"/>
    <property type="match status" value="1"/>
</dbReference>
<evidence type="ECO:0000259" key="2">
    <source>
        <dbReference type="Pfam" id="PF00496"/>
    </source>
</evidence>
<dbReference type="InterPro" id="IPR039424">
    <property type="entry name" value="SBP_5"/>
</dbReference>
<accession>A0A4R2JRL5</accession>
<protein>
    <submittedName>
        <fullName evidence="3">Peptide/nickel transport system substrate-binding protein</fullName>
    </submittedName>
</protein>
<dbReference type="AlphaFoldDB" id="A0A4R2JRL5"/>
<dbReference type="GO" id="GO:0015833">
    <property type="term" value="P:peptide transport"/>
    <property type="evidence" value="ECO:0007669"/>
    <property type="project" value="TreeGrafter"/>
</dbReference>
<dbReference type="OrthoDB" id="9796817at2"/>
<sequence length="563" mass="61784">MTVAEHSKGEPDLASPPPTGQDAALRGIYNPTDETGGTLRLVRTDDFDSLDPGNTYYAYTWNFLRLIGRTLVTFDTAPGKAGQRLVADLAESLGEGSDGGRTWTYRLRPGLKFEDGSPVISADVKYAIARSGYGTDVLGAGPTYFRQLLGTDYLGPWRQPDVDGPVTIETPDERTLVFRLRYPFAGMDLLATMPVTCPVPARADTGADYRLRPVATGPYRVRSYERGRRLMLEPNPHWDQATDPVRMRRAERVEVILGVDPHEVDRMILDSDAHIDLAGFGVQPAAQERILADPAAIANTDNPLTGFTWIYCLSSRIPPFDNVHCRRAVQYATDKAAMRAAYGGATGGDIATTILPPTIDGYEHFDRYPVGTGATGDLDAARAELAAACRPAGFRTRIAARRDRLKEYRAAEALSAGLARVGIEAQVLGFPSGDYFDRYGGSPQFLRDNGIGVIMFGWGADFPDGYGFLQQIVDGRAIKDRGNQNMGELDDPEINQLIDRGAACPDPAERAGIWQRIDRMTMDHAVIVPYLYPRSLLYRNPDTTNVYVTGAYGMYDYVGMGAR</sequence>
<proteinExistence type="predicted"/>
<feature type="domain" description="Solute-binding protein family 5" evidence="2">
    <location>
        <begin position="85"/>
        <end position="476"/>
    </location>
</feature>
<gene>
    <name evidence="3" type="ORF">EV192_1021043</name>
</gene>
<dbReference type="CDD" id="cd08506">
    <property type="entry name" value="PBP2_clavulanate_OppA2"/>
    <property type="match status" value="1"/>
</dbReference>
<dbReference type="InterPro" id="IPR000914">
    <property type="entry name" value="SBP_5_dom"/>
</dbReference>
<feature type="region of interest" description="Disordered" evidence="1">
    <location>
        <begin position="1"/>
        <end position="23"/>
    </location>
</feature>